<reference evidence="4 5" key="1">
    <citation type="submission" date="2023-08" db="EMBL/GenBank/DDBJ databases">
        <title>The draft genome sequence of Paracraurococcus sp. LOR1-02.</title>
        <authorList>
            <person name="Kingkaew E."/>
            <person name="Tanasupawat S."/>
        </authorList>
    </citation>
    <scope>NUCLEOTIDE SEQUENCE [LARGE SCALE GENOMIC DNA]</scope>
    <source>
        <strain evidence="4 5">LOR1-02</strain>
    </source>
</reference>
<evidence type="ECO:0000256" key="1">
    <source>
        <dbReference type="SAM" id="Coils"/>
    </source>
</evidence>
<dbReference type="Proteomes" id="UP001243009">
    <property type="component" value="Unassembled WGS sequence"/>
</dbReference>
<feature type="domain" description="LytR/CpsA/Psr regulator C-terminal" evidence="3">
    <location>
        <begin position="227"/>
        <end position="280"/>
    </location>
</feature>
<keyword evidence="1" id="KW-0175">Coiled coil</keyword>
<feature type="region of interest" description="Disordered" evidence="2">
    <location>
        <begin position="55"/>
        <end position="93"/>
    </location>
</feature>
<organism evidence="4 5">
    <name type="scientific">Paracraurococcus lichenis</name>
    <dbReference type="NCBI Taxonomy" id="3064888"/>
    <lineage>
        <taxon>Bacteria</taxon>
        <taxon>Pseudomonadati</taxon>
        <taxon>Pseudomonadota</taxon>
        <taxon>Alphaproteobacteria</taxon>
        <taxon>Acetobacterales</taxon>
        <taxon>Roseomonadaceae</taxon>
        <taxon>Paracraurococcus</taxon>
    </lineage>
</organism>
<feature type="compositionally biased region" description="Low complexity" evidence="2">
    <location>
        <begin position="58"/>
        <end position="68"/>
    </location>
</feature>
<protein>
    <recommendedName>
        <fullName evidence="3">LytR/CpsA/Psr regulator C-terminal domain-containing protein</fullName>
    </recommendedName>
</protein>
<gene>
    <name evidence="4" type="ORF">Q7A36_05655</name>
</gene>
<feature type="compositionally biased region" description="Low complexity" evidence="2">
    <location>
        <begin position="80"/>
        <end position="93"/>
    </location>
</feature>
<proteinExistence type="predicted"/>
<feature type="region of interest" description="Disordered" evidence="2">
    <location>
        <begin position="1"/>
        <end position="23"/>
    </location>
</feature>
<feature type="compositionally biased region" description="Pro residues" evidence="2">
    <location>
        <begin position="69"/>
        <end position="79"/>
    </location>
</feature>
<accession>A0ABT9DV97</accession>
<evidence type="ECO:0000256" key="2">
    <source>
        <dbReference type="SAM" id="MobiDB-lite"/>
    </source>
</evidence>
<evidence type="ECO:0000313" key="4">
    <source>
        <dbReference type="EMBL" id="MDO9707824.1"/>
    </source>
</evidence>
<sequence length="305" mass="31579">MARPTRWPELSTRRPAPPLLRPPRRSLRPVLIAAVLTLAGALGGVVVGLQLRPPPAPERAAPVAAAPSPAEPVPPPPATAPTAMPNATPAAPASPAAADLAALNAQLAALRRTLDQERARLDALARARATAEAEEQARQETLARARAAAEAQLAALQRDIAASQREREAAQASAAAAARRDAATLPPVAQALVPPARPPRNDAVVPAPAGGAPRVYVHHRAGSPTAAEAAASVTGALRDGGFDVPEVRAAPAVPSQRVVRYFYAEDAPAAARLAGRLGRGWAIQDFRGYEPSPNPGTLEVWVPDR</sequence>
<feature type="coiled-coil region" evidence="1">
    <location>
        <begin position="100"/>
        <end position="180"/>
    </location>
</feature>
<dbReference type="EMBL" id="JAUTWS010000004">
    <property type="protein sequence ID" value="MDO9707824.1"/>
    <property type="molecule type" value="Genomic_DNA"/>
</dbReference>
<evidence type="ECO:0000259" key="3">
    <source>
        <dbReference type="Pfam" id="PF13399"/>
    </source>
</evidence>
<evidence type="ECO:0000313" key="5">
    <source>
        <dbReference type="Proteomes" id="UP001243009"/>
    </source>
</evidence>
<dbReference type="RefSeq" id="WP_305102690.1">
    <property type="nucleotide sequence ID" value="NZ_JAUTWS010000004.1"/>
</dbReference>
<dbReference type="Pfam" id="PF13399">
    <property type="entry name" value="LytR_C"/>
    <property type="match status" value="1"/>
</dbReference>
<keyword evidence="5" id="KW-1185">Reference proteome</keyword>
<name>A0ABT9DV97_9PROT</name>
<dbReference type="InterPro" id="IPR027381">
    <property type="entry name" value="LytR/CpsA/Psr_C"/>
</dbReference>
<comment type="caution">
    <text evidence="4">The sequence shown here is derived from an EMBL/GenBank/DDBJ whole genome shotgun (WGS) entry which is preliminary data.</text>
</comment>